<dbReference type="RefSeq" id="XP_020837594.1">
    <property type="nucleotide sequence ID" value="XM_020981935.1"/>
</dbReference>
<dbReference type="GO" id="GO:0005634">
    <property type="term" value="C:nucleus"/>
    <property type="evidence" value="ECO:0007669"/>
    <property type="project" value="TreeGrafter"/>
</dbReference>
<feature type="compositionally biased region" description="Pro residues" evidence="6">
    <location>
        <begin position="417"/>
        <end position="426"/>
    </location>
</feature>
<dbReference type="Gene3D" id="1.20.920.10">
    <property type="entry name" value="Bromodomain-like"/>
    <property type="match status" value="2"/>
</dbReference>
<reference evidence="10" key="1">
    <citation type="submission" date="2025-08" db="UniProtKB">
        <authorList>
            <consortium name="RefSeq"/>
        </authorList>
    </citation>
    <scope>IDENTIFICATION</scope>
    <source>
        <tissue evidence="10">Spleen</tissue>
    </source>
</reference>
<dbReference type="InterPro" id="IPR038336">
    <property type="entry name" value="NET_sf"/>
</dbReference>
<dbReference type="InterPro" id="IPR018359">
    <property type="entry name" value="Bromodomain_CS"/>
</dbReference>
<dbReference type="SUPFAM" id="SSF47370">
    <property type="entry name" value="Bromodomain"/>
    <property type="match status" value="2"/>
</dbReference>
<evidence type="ECO:0000256" key="3">
    <source>
        <dbReference type="ARBA" id="ARBA00023117"/>
    </source>
</evidence>
<feature type="domain" description="NET" evidence="8">
    <location>
        <begin position="560"/>
        <end position="642"/>
    </location>
</feature>
<dbReference type="CDD" id="cd05498">
    <property type="entry name" value="Bromo_Brdt_II_like"/>
    <property type="match status" value="1"/>
</dbReference>
<feature type="region of interest" description="Disordered" evidence="6">
    <location>
        <begin position="414"/>
        <end position="573"/>
    </location>
</feature>
<feature type="region of interest" description="Disordered" evidence="6">
    <location>
        <begin position="1"/>
        <end position="31"/>
    </location>
</feature>
<evidence type="ECO:0000256" key="6">
    <source>
        <dbReference type="SAM" id="MobiDB-lite"/>
    </source>
</evidence>
<organism evidence="9 10">
    <name type="scientific">Phascolarctos cinereus</name>
    <name type="common">Koala</name>
    <dbReference type="NCBI Taxonomy" id="38626"/>
    <lineage>
        <taxon>Eukaryota</taxon>
        <taxon>Metazoa</taxon>
        <taxon>Chordata</taxon>
        <taxon>Craniata</taxon>
        <taxon>Vertebrata</taxon>
        <taxon>Euteleostomi</taxon>
        <taxon>Mammalia</taxon>
        <taxon>Metatheria</taxon>
        <taxon>Diprotodontia</taxon>
        <taxon>Phascolarctidae</taxon>
        <taxon>Phascolarctos</taxon>
    </lineage>
</organism>
<dbReference type="InterPro" id="IPR001487">
    <property type="entry name" value="Bromodomain"/>
</dbReference>
<proteinExistence type="inferred from homology"/>
<dbReference type="AlphaFoldDB" id="A0A6P5JYJ3"/>
<feature type="compositionally biased region" description="Low complexity" evidence="6">
    <location>
        <begin position="521"/>
        <end position="538"/>
    </location>
</feature>
<evidence type="ECO:0000313" key="9">
    <source>
        <dbReference type="Proteomes" id="UP000515140"/>
    </source>
</evidence>
<dbReference type="InterPro" id="IPR036427">
    <property type="entry name" value="Bromodomain-like_sf"/>
</dbReference>
<feature type="compositionally biased region" description="Low complexity" evidence="6">
    <location>
        <begin position="155"/>
        <end position="172"/>
    </location>
</feature>
<dbReference type="Pfam" id="PF17035">
    <property type="entry name" value="BET"/>
    <property type="match status" value="1"/>
</dbReference>
<evidence type="ECO:0000259" key="7">
    <source>
        <dbReference type="PROSITE" id="PS50014"/>
    </source>
</evidence>
<dbReference type="GeneID" id="110205367"/>
<feature type="compositionally biased region" description="Acidic residues" evidence="6">
    <location>
        <begin position="442"/>
        <end position="453"/>
    </location>
</feature>
<dbReference type="GO" id="GO:0006338">
    <property type="term" value="P:chromatin remodeling"/>
    <property type="evidence" value="ECO:0007669"/>
    <property type="project" value="TreeGrafter"/>
</dbReference>
<feature type="compositionally biased region" description="Low complexity" evidence="6">
    <location>
        <begin position="244"/>
        <end position="257"/>
    </location>
</feature>
<dbReference type="Gene3D" id="1.20.1270.220">
    <property type="match status" value="1"/>
</dbReference>
<dbReference type="PROSITE" id="PS00633">
    <property type="entry name" value="BROMODOMAIN_1"/>
    <property type="match status" value="2"/>
</dbReference>
<dbReference type="InterPro" id="IPR050935">
    <property type="entry name" value="Bromo_chromatin_reader"/>
</dbReference>
<dbReference type="InterPro" id="IPR027353">
    <property type="entry name" value="NET_dom"/>
</dbReference>
<feature type="region of interest" description="Disordered" evidence="6">
    <location>
        <begin position="220"/>
        <end position="301"/>
    </location>
</feature>
<dbReference type="PANTHER" id="PTHR22880">
    <property type="entry name" value="FALZ-RELATED BROMODOMAIN-CONTAINING PROTEINS"/>
    <property type="match status" value="1"/>
</dbReference>
<name>A0A6P5JYJ3_PHACI</name>
<dbReference type="CDD" id="cd05497">
    <property type="entry name" value="Bromo_Brdt_I_like"/>
    <property type="match status" value="1"/>
</dbReference>
<keyword evidence="3 5" id="KW-0103">Bromodomain</keyword>
<evidence type="ECO:0000259" key="8">
    <source>
        <dbReference type="PROSITE" id="PS51525"/>
    </source>
</evidence>
<evidence type="ECO:0000256" key="4">
    <source>
        <dbReference type="ARBA" id="ARBA00044509"/>
    </source>
</evidence>
<gene>
    <name evidence="10" type="primary">BRD3</name>
</gene>
<dbReference type="FunFam" id="1.20.920.10:FF:000002">
    <property type="entry name" value="Bromodomain-containing protein 4"/>
    <property type="match status" value="1"/>
</dbReference>
<feature type="compositionally biased region" description="Basic residues" evidence="6">
    <location>
        <begin position="483"/>
        <end position="499"/>
    </location>
</feature>
<sequence length="643" mass="71664">MSTVTSAIPAPQGPVNPPPPEVTNPNKPGRKTNQLQYMQNVVVKTLWKHQFAWPFYQPVDAIKLNLPDYHKIIKNPMDMGTIKKRLENNYYWSASECMQDFNTMFTNCYIYNKPTDDIVLMAQALEKIFLQKVAQMPQEEVELLPPAPKGKGRKPAAGAQSAGAQQAAAMSSVSPPTPFQNVPPAVSQTPVIAATPVPTITANVPSVTVPPTVAPPPPATPIMPVVPPTPPVVKKKGVKRKADTTTPTTSAITASRSESPTPLSDPKQAKVVARRESGGRPIKPPKKDLEDGEVPQHAGKKGKLSEHLKYCDSILKEMLSKKHAAYAWPFYKPVDAEALELHDYHDIIKHPMDLSTVKKKMDSREYQDAQGFAADIRLMFSNCYKYNPPDHEVVAMARKLQDVFEMRFAKMPDEPVEAPPPVPPAAPVVSKSTESSHSSEESSSDSDSSDSEEERATRLAELQEQLKAVHEQLAALSQAPVNKPKKKKEKKEKEKKKKDKEKEKEKEKHKVKAEEEKKTKVAQPTKQTQQKKAPAKKANSTTTASRQPKKGGKQASASYDSDEEEEGLPMTYDEKRQLSLDINRLPGEKLGRVVHIIQSREPSLRDSNPDEIEIDFETLKPTTLRELERYVKSCLQKKQRKPF</sequence>
<dbReference type="FunFam" id="1.20.1270.220:FF:000001">
    <property type="entry name" value="bromodomain-containing protein 2 isoform X1"/>
    <property type="match status" value="1"/>
</dbReference>
<dbReference type="PRINTS" id="PR00503">
    <property type="entry name" value="BROMODOMAIN"/>
</dbReference>
<dbReference type="Proteomes" id="UP000515140">
    <property type="component" value="Unplaced"/>
</dbReference>
<dbReference type="GO" id="GO:0000785">
    <property type="term" value="C:chromatin"/>
    <property type="evidence" value="ECO:0007669"/>
    <property type="project" value="TreeGrafter"/>
</dbReference>
<feature type="domain" description="Bromo" evidence="7">
    <location>
        <begin position="322"/>
        <end position="394"/>
    </location>
</feature>
<dbReference type="InterPro" id="IPR043508">
    <property type="entry name" value="Bromo_Brdt_I"/>
</dbReference>
<dbReference type="PROSITE" id="PS51525">
    <property type="entry name" value="NET"/>
    <property type="match status" value="1"/>
</dbReference>
<keyword evidence="1" id="KW-0677">Repeat</keyword>
<feature type="compositionally biased region" description="Basic and acidic residues" evidence="6">
    <location>
        <begin position="500"/>
        <end position="519"/>
    </location>
</feature>
<comment type="similarity">
    <text evidence="4">Belongs to the BET family.</text>
</comment>
<dbReference type="Pfam" id="PF00439">
    <property type="entry name" value="Bromodomain"/>
    <property type="match status" value="2"/>
</dbReference>
<dbReference type="PANTHER" id="PTHR22880:SF246">
    <property type="entry name" value="BROMODOMAIN-CONTAINING PROTEIN 3"/>
    <property type="match status" value="1"/>
</dbReference>
<dbReference type="InterPro" id="IPR043509">
    <property type="entry name" value="Bromo_Brdt_II"/>
</dbReference>
<evidence type="ECO:0000256" key="1">
    <source>
        <dbReference type="ARBA" id="ARBA00022737"/>
    </source>
</evidence>
<evidence type="ECO:0000313" key="10">
    <source>
        <dbReference type="RefSeq" id="XP_020837594.1"/>
    </source>
</evidence>
<feature type="region of interest" description="Disordered" evidence="6">
    <location>
        <begin position="144"/>
        <end position="175"/>
    </location>
</feature>
<dbReference type="SMART" id="SM00297">
    <property type="entry name" value="BROMO"/>
    <property type="match status" value="2"/>
</dbReference>
<feature type="domain" description="Bromo" evidence="7">
    <location>
        <begin position="47"/>
        <end position="119"/>
    </location>
</feature>
<keyword evidence="9" id="KW-1185">Reference proteome</keyword>
<protein>
    <submittedName>
        <fullName evidence="10">Bromodomain-containing protein 3 isoform X2</fullName>
    </submittedName>
</protein>
<feature type="compositionally biased region" description="Pro residues" evidence="6">
    <location>
        <begin position="11"/>
        <end position="22"/>
    </location>
</feature>
<dbReference type="CTD" id="8019"/>
<evidence type="ECO:0000256" key="5">
    <source>
        <dbReference type="PROSITE-ProRule" id="PRU00035"/>
    </source>
</evidence>
<dbReference type="FunFam" id="1.20.920.10:FF:000003">
    <property type="entry name" value="Bromodomain-containing protein 2"/>
    <property type="match status" value="1"/>
</dbReference>
<dbReference type="PROSITE" id="PS50014">
    <property type="entry name" value="BROMODOMAIN_2"/>
    <property type="match status" value="2"/>
</dbReference>
<keyword evidence="2" id="KW-0156">Chromatin regulator</keyword>
<feature type="compositionally biased region" description="Low complexity" evidence="6">
    <location>
        <begin position="427"/>
        <end position="436"/>
    </location>
</feature>
<dbReference type="GO" id="GO:0006355">
    <property type="term" value="P:regulation of DNA-templated transcription"/>
    <property type="evidence" value="ECO:0007669"/>
    <property type="project" value="TreeGrafter"/>
</dbReference>
<evidence type="ECO:0000256" key="2">
    <source>
        <dbReference type="ARBA" id="ARBA00022853"/>
    </source>
</evidence>
<feature type="compositionally biased region" description="Pro residues" evidence="6">
    <location>
        <begin position="220"/>
        <end position="231"/>
    </location>
</feature>
<accession>A0A6P5JYJ3</accession>